<accession>A0A9P0GUJ3</accession>
<keyword evidence="1" id="KW-0479">Metal-binding</keyword>
<evidence type="ECO:0000313" key="3">
    <source>
        <dbReference type="EMBL" id="CAH1164082.1"/>
    </source>
</evidence>
<gene>
    <name evidence="3" type="ORF">PHAECO_LOCUS8561</name>
</gene>
<protein>
    <recommendedName>
        <fullName evidence="2">C2H2-type domain-containing protein</fullName>
    </recommendedName>
</protein>
<evidence type="ECO:0000313" key="4">
    <source>
        <dbReference type="Proteomes" id="UP001153737"/>
    </source>
</evidence>
<reference evidence="3" key="2">
    <citation type="submission" date="2022-10" db="EMBL/GenBank/DDBJ databases">
        <authorList>
            <consortium name="ENA_rothamsted_submissions"/>
            <consortium name="culmorum"/>
            <person name="King R."/>
        </authorList>
    </citation>
    <scope>NUCLEOTIDE SEQUENCE</scope>
</reference>
<keyword evidence="1" id="KW-0863">Zinc-finger</keyword>
<organism evidence="3 4">
    <name type="scientific">Phaedon cochleariae</name>
    <name type="common">Mustard beetle</name>
    <dbReference type="NCBI Taxonomy" id="80249"/>
    <lineage>
        <taxon>Eukaryota</taxon>
        <taxon>Metazoa</taxon>
        <taxon>Ecdysozoa</taxon>
        <taxon>Arthropoda</taxon>
        <taxon>Hexapoda</taxon>
        <taxon>Insecta</taxon>
        <taxon>Pterygota</taxon>
        <taxon>Neoptera</taxon>
        <taxon>Endopterygota</taxon>
        <taxon>Coleoptera</taxon>
        <taxon>Polyphaga</taxon>
        <taxon>Cucujiformia</taxon>
        <taxon>Chrysomeloidea</taxon>
        <taxon>Chrysomelidae</taxon>
        <taxon>Chrysomelinae</taxon>
        <taxon>Chrysomelini</taxon>
        <taxon>Phaedon</taxon>
    </lineage>
</organism>
<dbReference type="PROSITE" id="PS00028">
    <property type="entry name" value="ZINC_FINGER_C2H2_1"/>
    <property type="match status" value="1"/>
</dbReference>
<dbReference type="EMBL" id="OU896710">
    <property type="protein sequence ID" value="CAH1164082.1"/>
    <property type="molecule type" value="Genomic_DNA"/>
</dbReference>
<keyword evidence="4" id="KW-1185">Reference proteome</keyword>
<evidence type="ECO:0000259" key="2">
    <source>
        <dbReference type="PROSITE" id="PS50157"/>
    </source>
</evidence>
<name>A0A9P0GUJ3_PHACE</name>
<dbReference type="InterPro" id="IPR013087">
    <property type="entry name" value="Znf_C2H2_type"/>
</dbReference>
<dbReference type="Proteomes" id="UP001153737">
    <property type="component" value="Chromosome 4"/>
</dbReference>
<dbReference type="OrthoDB" id="6746426at2759"/>
<keyword evidence="1" id="KW-0862">Zinc</keyword>
<dbReference type="GO" id="GO:0008270">
    <property type="term" value="F:zinc ion binding"/>
    <property type="evidence" value="ECO:0007669"/>
    <property type="project" value="UniProtKB-KW"/>
</dbReference>
<sequence>MMMTTIRNGQSETRVSLEDCFRDIIDGKQLVLETDTLNHILRKSLQVNINALKPKVIYVLPFMLVHFIKSWPGWQKNTSYVNKQITLESWYEKFKEYLIFKINYTIKNDIDKASVLLKCVSIEESVLFKIDNSTQTNPITEKILAPFSIEVSGPPKVLNSLVFCEGVNDGSVVLKEYRVNALWIKKLNTRQLINWPCIEMEFKCRHLHFKRTNTHDFKRCLTFSTEKLFFKKTDNFIEEIDILDQTILRKAYTLNAVKEYCNTYINVLRNHQNTIEWSGTNLKDIETILEDFILDIFDINMNSIATNTSVLFNIGNSIYARNKSIKTSDEAICFQECLKPRMLMSLISFSAIEDDDNPSPFEDLFETNPTTLGSLLPSITYRCTFCVASYSGLNEIWNHLEKTHIMEQPVLCFKCKLQFNIANLTNNRWHHQCKKGLRPSGESAPKTQ</sequence>
<reference evidence="3" key="1">
    <citation type="submission" date="2022-01" db="EMBL/GenBank/DDBJ databases">
        <authorList>
            <person name="King R."/>
        </authorList>
    </citation>
    <scope>NUCLEOTIDE SEQUENCE</scope>
</reference>
<feature type="domain" description="C2H2-type" evidence="2">
    <location>
        <begin position="381"/>
        <end position="409"/>
    </location>
</feature>
<dbReference type="PROSITE" id="PS50157">
    <property type="entry name" value="ZINC_FINGER_C2H2_2"/>
    <property type="match status" value="1"/>
</dbReference>
<evidence type="ECO:0000256" key="1">
    <source>
        <dbReference type="PROSITE-ProRule" id="PRU00042"/>
    </source>
</evidence>
<proteinExistence type="predicted"/>
<dbReference type="AlphaFoldDB" id="A0A9P0GUJ3"/>